<gene>
    <name evidence="1" type="ORF">GSCOC_T00026870001</name>
</gene>
<proteinExistence type="predicted"/>
<dbReference type="Proteomes" id="UP000295252">
    <property type="component" value="Chromosome V"/>
</dbReference>
<dbReference type="InParanoid" id="A0A068UKK1"/>
<dbReference type="Gramene" id="CDP08133">
    <property type="protein sequence ID" value="CDP08133"/>
    <property type="gene ID" value="GSCOC_T00026870001"/>
</dbReference>
<protein>
    <submittedName>
        <fullName evidence="1">Uncharacterized protein</fullName>
    </submittedName>
</protein>
<evidence type="ECO:0000313" key="2">
    <source>
        <dbReference type="Proteomes" id="UP000295252"/>
    </source>
</evidence>
<evidence type="ECO:0000313" key="1">
    <source>
        <dbReference type="EMBL" id="CDP08133.1"/>
    </source>
</evidence>
<dbReference type="EMBL" id="HG739114">
    <property type="protein sequence ID" value="CDP08133.1"/>
    <property type="molecule type" value="Genomic_DNA"/>
</dbReference>
<dbReference type="AlphaFoldDB" id="A0A068UKK1"/>
<organism evidence="1 2">
    <name type="scientific">Coffea canephora</name>
    <name type="common">Robusta coffee</name>
    <dbReference type="NCBI Taxonomy" id="49390"/>
    <lineage>
        <taxon>Eukaryota</taxon>
        <taxon>Viridiplantae</taxon>
        <taxon>Streptophyta</taxon>
        <taxon>Embryophyta</taxon>
        <taxon>Tracheophyta</taxon>
        <taxon>Spermatophyta</taxon>
        <taxon>Magnoliopsida</taxon>
        <taxon>eudicotyledons</taxon>
        <taxon>Gunneridae</taxon>
        <taxon>Pentapetalae</taxon>
        <taxon>asterids</taxon>
        <taxon>lamiids</taxon>
        <taxon>Gentianales</taxon>
        <taxon>Rubiaceae</taxon>
        <taxon>Ixoroideae</taxon>
        <taxon>Gardenieae complex</taxon>
        <taxon>Bertiereae - Coffeeae clade</taxon>
        <taxon>Coffeeae</taxon>
        <taxon>Coffea</taxon>
    </lineage>
</organism>
<sequence length="30" mass="3170">MEKPINIFINCPSGTMTLGFTNSNNIAIAG</sequence>
<accession>A0A068UKK1</accession>
<name>A0A068UKK1_COFCA</name>
<reference evidence="2" key="1">
    <citation type="journal article" date="2014" name="Science">
        <title>The coffee genome provides insight into the convergent evolution of caffeine biosynthesis.</title>
        <authorList>
            <person name="Denoeud F."/>
            <person name="Carretero-Paulet L."/>
            <person name="Dereeper A."/>
            <person name="Droc G."/>
            <person name="Guyot R."/>
            <person name="Pietrella M."/>
            <person name="Zheng C."/>
            <person name="Alberti A."/>
            <person name="Anthony F."/>
            <person name="Aprea G."/>
            <person name="Aury J.M."/>
            <person name="Bento P."/>
            <person name="Bernard M."/>
            <person name="Bocs S."/>
            <person name="Campa C."/>
            <person name="Cenci A."/>
            <person name="Combes M.C."/>
            <person name="Crouzillat D."/>
            <person name="Da Silva C."/>
            <person name="Daddiego L."/>
            <person name="De Bellis F."/>
            <person name="Dussert S."/>
            <person name="Garsmeur O."/>
            <person name="Gayraud T."/>
            <person name="Guignon V."/>
            <person name="Jahn K."/>
            <person name="Jamilloux V."/>
            <person name="Joet T."/>
            <person name="Labadie K."/>
            <person name="Lan T."/>
            <person name="Leclercq J."/>
            <person name="Lepelley M."/>
            <person name="Leroy T."/>
            <person name="Li L.T."/>
            <person name="Librado P."/>
            <person name="Lopez L."/>
            <person name="Munoz A."/>
            <person name="Noel B."/>
            <person name="Pallavicini A."/>
            <person name="Perrotta G."/>
            <person name="Poncet V."/>
            <person name="Pot D."/>
            <person name="Priyono X."/>
            <person name="Rigoreau M."/>
            <person name="Rouard M."/>
            <person name="Rozas J."/>
            <person name="Tranchant-Dubreuil C."/>
            <person name="VanBuren R."/>
            <person name="Zhang Q."/>
            <person name="Andrade A.C."/>
            <person name="Argout X."/>
            <person name="Bertrand B."/>
            <person name="de Kochko A."/>
            <person name="Graziosi G."/>
            <person name="Henry R.J."/>
            <person name="Jayarama X."/>
            <person name="Ming R."/>
            <person name="Nagai C."/>
            <person name="Rounsley S."/>
            <person name="Sankoff D."/>
            <person name="Giuliano G."/>
            <person name="Albert V.A."/>
            <person name="Wincker P."/>
            <person name="Lashermes P."/>
        </authorList>
    </citation>
    <scope>NUCLEOTIDE SEQUENCE [LARGE SCALE GENOMIC DNA]</scope>
    <source>
        <strain evidence="2">cv. DH200-94</strain>
    </source>
</reference>
<keyword evidence="2" id="KW-1185">Reference proteome</keyword>